<sequence>MTRNPRSRKLLLLLPVLALSATSLTGCGLFGKSWDVRVEVRGEGTAKVVVQFAGETDAVPKSTPLPFETARNVGFGFNTVSVSDAGPGTVCRILVDGELRQESKVDDQGKAACNANNQD</sequence>
<evidence type="ECO:0000256" key="1">
    <source>
        <dbReference type="SAM" id="SignalP"/>
    </source>
</evidence>
<gene>
    <name evidence="2" type="ORF">CLV43_10553</name>
</gene>
<dbReference type="PROSITE" id="PS51257">
    <property type="entry name" value="PROKAR_LIPOPROTEIN"/>
    <property type="match status" value="1"/>
</dbReference>
<keyword evidence="1" id="KW-0732">Signal</keyword>
<feature type="signal peptide" evidence="1">
    <location>
        <begin position="1"/>
        <end position="25"/>
    </location>
</feature>
<evidence type="ECO:0000313" key="2">
    <source>
        <dbReference type="EMBL" id="PRY41295.1"/>
    </source>
</evidence>
<dbReference type="RefSeq" id="WP_106188343.1">
    <property type="nucleotide sequence ID" value="NZ_PVTF01000005.1"/>
</dbReference>
<dbReference type="OrthoDB" id="3697115at2"/>
<dbReference type="Gene3D" id="2.60.40.2880">
    <property type="entry name" value="MmpS1-5, C-terminal soluble domain"/>
    <property type="match status" value="1"/>
</dbReference>
<dbReference type="Proteomes" id="UP000239494">
    <property type="component" value="Unassembled WGS sequence"/>
</dbReference>
<keyword evidence="3" id="KW-1185">Reference proteome</keyword>
<dbReference type="InterPro" id="IPR038468">
    <property type="entry name" value="MmpS_C"/>
</dbReference>
<dbReference type="EMBL" id="PVTF01000005">
    <property type="protein sequence ID" value="PRY41295.1"/>
    <property type="molecule type" value="Genomic_DNA"/>
</dbReference>
<comment type="caution">
    <text evidence="2">The sequence shown here is derived from an EMBL/GenBank/DDBJ whole genome shotgun (WGS) entry which is preliminary data.</text>
</comment>
<reference evidence="2 3" key="1">
    <citation type="submission" date="2018-03" db="EMBL/GenBank/DDBJ databases">
        <title>Genomic Encyclopedia of Archaeal and Bacterial Type Strains, Phase II (KMG-II): from individual species to whole genera.</title>
        <authorList>
            <person name="Goeker M."/>
        </authorList>
    </citation>
    <scope>NUCLEOTIDE SEQUENCE [LARGE SCALE GENOMIC DNA]</scope>
    <source>
        <strain evidence="2 3">DSM 44720</strain>
    </source>
</reference>
<proteinExistence type="predicted"/>
<protein>
    <recommendedName>
        <fullName evidence="4">MmpS family membrane protein</fullName>
    </recommendedName>
</protein>
<organism evidence="2 3">
    <name type="scientific">Umezawaea tangerina</name>
    <dbReference type="NCBI Taxonomy" id="84725"/>
    <lineage>
        <taxon>Bacteria</taxon>
        <taxon>Bacillati</taxon>
        <taxon>Actinomycetota</taxon>
        <taxon>Actinomycetes</taxon>
        <taxon>Pseudonocardiales</taxon>
        <taxon>Pseudonocardiaceae</taxon>
        <taxon>Umezawaea</taxon>
    </lineage>
</organism>
<evidence type="ECO:0000313" key="3">
    <source>
        <dbReference type="Proteomes" id="UP000239494"/>
    </source>
</evidence>
<accession>A0A2T0T6M9</accession>
<name>A0A2T0T6M9_9PSEU</name>
<evidence type="ECO:0008006" key="4">
    <source>
        <dbReference type="Google" id="ProtNLM"/>
    </source>
</evidence>
<feature type="chain" id="PRO_5039408411" description="MmpS family membrane protein" evidence="1">
    <location>
        <begin position="26"/>
        <end position="119"/>
    </location>
</feature>
<dbReference type="AlphaFoldDB" id="A0A2T0T6M9"/>